<dbReference type="SUPFAM" id="SSF89796">
    <property type="entry name" value="CoA-transferase family III (CaiB/BaiF)"/>
    <property type="match status" value="1"/>
</dbReference>
<dbReference type="InterPro" id="IPR050483">
    <property type="entry name" value="CoA-transferase_III_domain"/>
</dbReference>
<dbReference type="PANTHER" id="PTHR48207">
    <property type="entry name" value="SUCCINATE--HYDROXYMETHYLGLUTARATE COA-TRANSFERASE"/>
    <property type="match status" value="1"/>
</dbReference>
<keyword evidence="1 3" id="KW-0808">Transferase</keyword>
<dbReference type="InterPro" id="IPR044855">
    <property type="entry name" value="CoA-Trfase_III_dom3_sf"/>
</dbReference>
<accession>A0A1G7QB71</accession>
<dbReference type="Gene3D" id="3.40.50.10540">
    <property type="entry name" value="Crotonobetainyl-coa:carnitine coa-transferase, domain 1"/>
    <property type="match status" value="1"/>
</dbReference>
<dbReference type="Proteomes" id="UP000198614">
    <property type="component" value="Unassembled WGS sequence"/>
</dbReference>
<dbReference type="GO" id="GO:0008410">
    <property type="term" value="F:CoA-transferase activity"/>
    <property type="evidence" value="ECO:0007669"/>
    <property type="project" value="TreeGrafter"/>
</dbReference>
<dbReference type="Pfam" id="PF02515">
    <property type="entry name" value="CoA_transf_3"/>
    <property type="match status" value="1"/>
</dbReference>
<dbReference type="EMBL" id="FNAX01000012">
    <property type="protein sequence ID" value="SDF94830.1"/>
    <property type="molecule type" value="Genomic_DNA"/>
</dbReference>
<dbReference type="InterPro" id="IPR023606">
    <property type="entry name" value="CoA-Trfase_III_dom_1_sf"/>
</dbReference>
<dbReference type="PANTHER" id="PTHR48207:SF3">
    <property type="entry name" value="SUCCINATE--HYDROXYMETHYLGLUTARATE COA-TRANSFERASE"/>
    <property type="match status" value="1"/>
</dbReference>
<dbReference type="OrthoDB" id="9797653at2"/>
<dbReference type="Gene3D" id="3.30.1540.10">
    <property type="entry name" value="formyl-coa transferase, domain 3"/>
    <property type="match status" value="1"/>
</dbReference>
<gene>
    <name evidence="3" type="ORF">SAMN05216260_112169</name>
</gene>
<protein>
    <submittedName>
        <fullName evidence="3">Crotonobetainyl-CoA:carnitine CoA-transferase CaiB</fullName>
    </submittedName>
</protein>
<organism evidence="3 4">
    <name type="scientific">Streptomyces griseoaurantiacus</name>
    <dbReference type="NCBI Taxonomy" id="68213"/>
    <lineage>
        <taxon>Bacteria</taxon>
        <taxon>Bacillati</taxon>
        <taxon>Actinomycetota</taxon>
        <taxon>Actinomycetes</taxon>
        <taxon>Kitasatosporales</taxon>
        <taxon>Streptomycetaceae</taxon>
        <taxon>Streptomyces</taxon>
        <taxon>Streptomyces aurantiacus group</taxon>
    </lineage>
</organism>
<evidence type="ECO:0000256" key="1">
    <source>
        <dbReference type="ARBA" id="ARBA00022679"/>
    </source>
</evidence>
<proteinExistence type="predicted"/>
<reference evidence="3 4" key="1">
    <citation type="submission" date="2016-10" db="EMBL/GenBank/DDBJ databases">
        <authorList>
            <person name="de Groot N.N."/>
        </authorList>
    </citation>
    <scope>NUCLEOTIDE SEQUENCE [LARGE SCALE GENOMIC DNA]</scope>
    <source>
        <strain evidence="3 4">CGMCC 4.1859</strain>
    </source>
</reference>
<evidence type="ECO:0000313" key="3">
    <source>
        <dbReference type="EMBL" id="SDF94830.1"/>
    </source>
</evidence>
<evidence type="ECO:0000313" key="4">
    <source>
        <dbReference type="Proteomes" id="UP000198614"/>
    </source>
</evidence>
<dbReference type="AlphaFoldDB" id="A0A1G7QB71"/>
<feature type="region of interest" description="Disordered" evidence="2">
    <location>
        <begin position="53"/>
        <end position="73"/>
    </location>
</feature>
<evidence type="ECO:0000256" key="2">
    <source>
        <dbReference type="SAM" id="MobiDB-lite"/>
    </source>
</evidence>
<name>A0A1G7QB71_9ACTN</name>
<dbReference type="InterPro" id="IPR003673">
    <property type="entry name" value="CoA-Trfase_fam_III"/>
</dbReference>
<sequence>MTAEHPSTDDLAEAAAGRPLDGLVVLDLTTALAGPYATLLLAGLGATVVKVENPATGGDSSRNNSPYYGPEGLTVARGGDTDMSVSMMGRGRNKRSITLNLKDPRGRDTFLRLARGADVVVENYAAGTADRLGIGYADVCAVNPAVIYTSISGFGAGRPGKAMDSIVQALSGVMFTAGDPGADPVRFGLPVGDLLAPLYAVIGTLAAKTHRDTTGQGQHVDVSMLGALTSLLSTEPFDAFQQVGLPLRTGNEVPRLAPFGIFPAKDGFLALCGPTDTFARGVFRALGRPELIEDEDFATRDGRVRNADRLHAFIEDWSRSLPRAEAVAALAAEGVPAAEVLEPADALRAPTVLEREEVVELGHPEQGPTGLMGPGIPIRFSRSEARLDRPAPHLGEHTAELLARLGGLTEDEIALLRDEGVI</sequence>